<keyword evidence="4" id="KW-1185">Reference proteome</keyword>
<gene>
    <name evidence="3" type="ORF">EVOR1521_LOCUS30331</name>
</gene>
<dbReference type="GO" id="GO:0071013">
    <property type="term" value="C:catalytic step 2 spliceosome"/>
    <property type="evidence" value="ECO:0007669"/>
    <property type="project" value="TreeGrafter"/>
</dbReference>
<dbReference type="GO" id="GO:0046540">
    <property type="term" value="C:U4/U6 x U5 tri-snRNP complex"/>
    <property type="evidence" value="ECO:0007669"/>
    <property type="project" value="TreeGrafter"/>
</dbReference>
<dbReference type="SMART" id="SM00386">
    <property type="entry name" value="HAT"/>
    <property type="match status" value="2"/>
</dbReference>
<dbReference type="InterPro" id="IPR019734">
    <property type="entry name" value="TPR_rpt"/>
</dbReference>
<dbReference type="PROSITE" id="PS50005">
    <property type="entry name" value="TPR"/>
    <property type="match status" value="1"/>
</dbReference>
<name>A0AA36NJ83_9DINO</name>
<evidence type="ECO:0000256" key="2">
    <source>
        <dbReference type="PROSITE-ProRule" id="PRU00339"/>
    </source>
</evidence>
<dbReference type="AlphaFoldDB" id="A0AA36NJ83"/>
<keyword evidence="1" id="KW-0677">Repeat</keyword>
<sequence>MAEWTGEERVEILDGSERLSHHLMSKALQECPTSGILWAKAIELEPKQGQNAKSVDALKKCENDAHVIIAVAKLFWRDGKNAKARKWFNRAVTLNPRLGDAWGAYLAFELENGTSHEQREVIRKCVDAEPNQGLDWNKIVKKVANWRAKWAVKLKRFVEEVYPQEFNAKPLNREVELLLQGEDPYAAMATAQEEAAAEKDELDVKDEAVTNCEPHLLPSLSS</sequence>
<dbReference type="PANTHER" id="PTHR11246:SF1">
    <property type="entry name" value="PRE-MRNA-PROCESSING FACTOR 6"/>
    <property type="match status" value="1"/>
</dbReference>
<dbReference type="Proteomes" id="UP001178507">
    <property type="component" value="Unassembled WGS sequence"/>
</dbReference>
<reference evidence="3" key="1">
    <citation type="submission" date="2023-08" db="EMBL/GenBank/DDBJ databases">
        <authorList>
            <person name="Chen Y."/>
            <person name="Shah S."/>
            <person name="Dougan E. K."/>
            <person name="Thang M."/>
            <person name="Chan C."/>
        </authorList>
    </citation>
    <scope>NUCLEOTIDE SEQUENCE</scope>
</reference>
<dbReference type="InterPro" id="IPR045075">
    <property type="entry name" value="Syf1-like"/>
</dbReference>
<dbReference type="SUPFAM" id="SSF48452">
    <property type="entry name" value="TPR-like"/>
    <property type="match status" value="1"/>
</dbReference>
<evidence type="ECO:0000313" key="3">
    <source>
        <dbReference type="EMBL" id="CAJ1409159.1"/>
    </source>
</evidence>
<keyword evidence="2" id="KW-0802">TPR repeat</keyword>
<comment type="caution">
    <text evidence="3">The sequence shown here is derived from an EMBL/GenBank/DDBJ whole genome shotgun (WGS) entry which is preliminary data.</text>
</comment>
<dbReference type="EMBL" id="CAUJNA010003755">
    <property type="protein sequence ID" value="CAJ1409159.1"/>
    <property type="molecule type" value="Genomic_DNA"/>
</dbReference>
<protein>
    <submittedName>
        <fullName evidence="3">Uncharacterized protein</fullName>
    </submittedName>
</protein>
<dbReference type="InterPro" id="IPR011990">
    <property type="entry name" value="TPR-like_helical_dom_sf"/>
</dbReference>
<dbReference type="InterPro" id="IPR003107">
    <property type="entry name" value="HAT"/>
</dbReference>
<evidence type="ECO:0000256" key="1">
    <source>
        <dbReference type="ARBA" id="ARBA00022737"/>
    </source>
</evidence>
<feature type="repeat" description="TPR" evidence="2">
    <location>
        <begin position="65"/>
        <end position="98"/>
    </location>
</feature>
<proteinExistence type="predicted"/>
<dbReference type="Gene3D" id="1.25.40.10">
    <property type="entry name" value="Tetratricopeptide repeat domain"/>
    <property type="match status" value="1"/>
</dbReference>
<accession>A0AA36NJ83</accession>
<dbReference type="GO" id="GO:0000244">
    <property type="term" value="P:spliceosomal tri-snRNP complex assembly"/>
    <property type="evidence" value="ECO:0007669"/>
    <property type="project" value="TreeGrafter"/>
</dbReference>
<evidence type="ECO:0000313" key="4">
    <source>
        <dbReference type="Proteomes" id="UP001178507"/>
    </source>
</evidence>
<dbReference type="PANTHER" id="PTHR11246">
    <property type="entry name" value="PRE-MRNA SPLICING FACTOR"/>
    <property type="match status" value="1"/>
</dbReference>
<organism evidence="3 4">
    <name type="scientific">Effrenium voratum</name>
    <dbReference type="NCBI Taxonomy" id="2562239"/>
    <lineage>
        <taxon>Eukaryota</taxon>
        <taxon>Sar</taxon>
        <taxon>Alveolata</taxon>
        <taxon>Dinophyceae</taxon>
        <taxon>Suessiales</taxon>
        <taxon>Symbiodiniaceae</taxon>
        <taxon>Effrenium</taxon>
    </lineage>
</organism>